<evidence type="ECO:0000313" key="1">
    <source>
        <dbReference type="Proteomes" id="UP000046392"/>
    </source>
</evidence>
<dbReference type="WBParaSite" id="SPAL_0000463000.1">
    <property type="protein sequence ID" value="SPAL_0000463000.1"/>
    <property type="gene ID" value="SPAL_0000463000"/>
</dbReference>
<keyword evidence="1" id="KW-1185">Reference proteome</keyword>
<name>A0A0N5BF62_STREA</name>
<protein>
    <submittedName>
        <fullName evidence="2">Complex III subunit VII</fullName>
    </submittedName>
</protein>
<dbReference type="Pfam" id="PF20180">
    <property type="entry name" value="UQCC2_CBP6"/>
    <property type="match status" value="1"/>
</dbReference>
<organism evidence="1 2">
    <name type="scientific">Strongyloides papillosus</name>
    <name type="common">Intestinal threadworm</name>
    <dbReference type="NCBI Taxonomy" id="174720"/>
    <lineage>
        <taxon>Eukaryota</taxon>
        <taxon>Metazoa</taxon>
        <taxon>Ecdysozoa</taxon>
        <taxon>Nematoda</taxon>
        <taxon>Chromadorea</taxon>
        <taxon>Rhabditida</taxon>
        <taxon>Tylenchina</taxon>
        <taxon>Panagrolaimomorpha</taxon>
        <taxon>Strongyloidoidea</taxon>
        <taxon>Strongyloididae</taxon>
        <taxon>Strongyloides</taxon>
    </lineage>
</organism>
<accession>A0A0N5BF62</accession>
<dbReference type="Proteomes" id="UP000046392">
    <property type="component" value="Unplaced"/>
</dbReference>
<reference evidence="2" key="1">
    <citation type="submission" date="2017-02" db="UniProtKB">
        <authorList>
            <consortium name="WormBaseParasite"/>
        </authorList>
    </citation>
    <scope>IDENTIFICATION</scope>
</reference>
<evidence type="ECO:0000313" key="2">
    <source>
        <dbReference type="WBParaSite" id="SPAL_0000463000.1"/>
    </source>
</evidence>
<sequence length="119" mass="14076">MKDLYKSFVTLISKLPKDPTKEGKRCFPTFLQQEVKRIFHEVEHENKAIDKNLCRLRFKALEKIHNNVYREAFPHDYKSGVTGVPLKYLERVNSSEVRKVLGLEKKPSFWQRITGKKVE</sequence>
<dbReference type="AlphaFoldDB" id="A0A0N5BF62"/>
<proteinExistence type="predicted"/>